<keyword evidence="7" id="KW-1185">Reference proteome</keyword>
<dbReference type="InterPro" id="IPR051906">
    <property type="entry name" value="TolC-like"/>
</dbReference>
<dbReference type="GO" id="GO:0009279">
    <property type="term" value="C:cell outer membrane"/>
    <property type="evidence" value="ECO:0007669"/>
    <property type="project" value="UniProtKB-SubCell"/>
</dbReference>
<evidence type="ECO:0000256" key="5">
    <source>
        <dbReference type="ARBA" id="ARBA00023237"/>
    </source>
</evidence>
<keyword evidence="2" id="KW-1134">Transmembrane beta strand</keyword>
<dbReference type="GO" id="GO:0015562">
    <property type="term" value="F:efflux transmembrane transporter activity"/>
    <property type="evidence" value="ECO:0007669"/>
    <property type="project" value="InterPro"/>
</dbReference>
<accession>A0A3M8QEE6</accession>
<evidence type="ECO:0000256" key="2">
    <source>
        <dbReference type="ARBA" id="ARBA00022452"/>
    </source>
</evidence>
<dbReference type="EMBL" id="RIZG01000001">
    <property type="protein sequence ID" value="RNF53080.1"/>
    <property type="molecule type" value="Genomic_DNA"/>
</dbReference>
<dbReference type="Proteomes" id="UP000280507">
    <property type="component" value="Unassembled WGS sequence"/>
</dbReference>
<dbReference type="GO" id="GO:1990281">
    <property type="term" value="C:efflux pump complex"/>
    <property type="evidence" value="ECO:0007669"/>
    <property type="project" value="TreeGrafter"/>
</dbReference>
<gene>
    <name evidence="6" type="ORF">EBI00_02985</name>
</gene>
<name>A0A3M8QEE6_9GAMM</name>
<dbReference type="AlphaFoldDB" id="A0A3M8QEE6"/>
<comment type="subcellular location">
    <subcellularLocation>
        <location evidence="1">Cell outer membrane</location>
    </subcellularLocation>
</comment>
<sequence>MTVQPLSAKATPSQNVTTKAVFTKNRFAKTALALLVATAVAGCSVSPSRLSDNDVMANTVENQTLLAEDFAPVTQAIDLNEAFARTIKHNRDARLKAFEAVVSQGQLAVDQFDMLPELAARAGYTYRNNYAASASVSFSGDEPAALGNNPSYSVSSDKSTVNASIGATWDVLDFGLSYFRAKQQADRFLISKERERKVVHNIMQQARNAYYRAVSAERLLNKINPLIIQSRSALADSARIEQMRAQSPMEALNYQRALLESLRTLQDLRKDLMPAKAELATLMGLNPAEPFELADVSTPNFQVPEFNLDISAMERTALVRRPELIEAQYQERITKEEISSSFLTLFPNLSLNAGVYYDGSDYLRNNDWTSAGLGVNWNLMNVFRYGKIDQLNKLKVAATKQQALAVSMAVISQVHIANIEYAEAQDTYDLSTRYLDVANRIQEQVQSSRAAQNVGELTVISEELNALLAELRRDLAYADLQNTFGKMLVSMGLDPLPNGFGGMNLEELSSAFDIMFERWSQGDVDVVSEEQMQAAYLSVKAMREEG</sequence>
<dbReference type="RefSeq" id="WP_123094422.1">
    <property type="nucleotide sequence ID" value="NZ_RIZG01000001.1"/>
</dbReference>
<evidence type="ECO:0000313" key="7">
    <source>
        <dbReference type="Proteomes" id="UP000280507"/>
    </source>
</evidence>
<evidence type="ECO:0000313" key="6">
    <source>
        <dbReference type="EMBL" id="RNF53080.1"/>
    </source>
</evidence>
<keyword evidence="3" id="KW-0812">Transmembrane</keyword>
<dbReference type="PANTHER" id="PTHR30026:SF20">
    <property type="entry name" value="OUTER MEMBRANE PROTEIN TOLC"/>
    <property type="match status" value="1"/>
</dbReference>
<keyword evidence="5" id="KW-0998">Cell outer membrane</keyword>
<comment type="caution">
    <text evidence="6">The sequence shown here is derived from an EMBL/GenBank/DDBJ whole genome shotgun (WGS) entry which is preliminary data.</text>
</comment>
<evidence type="ECO:0000256" key="4">
    <source>
        <dbReference type="ARBA" id="ARBA00023136"/>
    </source>
</evidence>
<reference evidence="6 7" key="1">
    <citation type="journal article" date="2012" name="Int. J. Syst. Evol. Microbiol.">
        <title>Marinomonas hwangdonensis sp. nov., isolated from seawater.</title>
        <authorList>
            <person name="Jung Y.T."/>
            <person name="Oh T.K."/>
            <person name="Yoon J.H."/>
        </authorList>
    </citation>
    <scope>NUCLEOTIDE SEQUENCE [LARGE SCALE GENOMIC DNA]</scope>
    <source>
        <strain evidence="6 7">HDW-15</strain>
    </source>
</reference>
<evidence type="ECO:0000256" key="3">
    <source>
        <dbReference type="ARBA" id="ARBA00022692"/>
    </source>
</evidence>
<evidence type="ECO:0000256" key="1">
    <source>
        <dbReference type="ARBA" id="ARBA00004442"/>
    </source>
</evidence>
<dbReference type="SUPFAM" id="SSF56954">
    <property type="entry name" value="Outer membrane efflux proteins (OEP)"/>
    <property type="match status" value="1"/>
</dbReference>
<dbReference type="GO" id="GO:0015288">
    <property type="term" value="F:porin activity"/>
    <property type="evidence" value="ECO:0007669"/>
    <property type="project" value="TreeGrafter"/>
</dbReference>
<dbReference type="Gene3D" id="1.20.1600.10">
    <property type="entry name" value="Outer membrane efflux proteins (OEP)"/>
    <property type="match status" value="1"/>
</dbReference>
<proteinExistence type="predicted"/>
<dbReference type="PANTHER" id="PTHR30026">
    <property type="entry name" value="OUTER MEMBRANE PROTEIN TOLC"/>
    <property type="match status" value="1"/>
</dbReference>
<protein>
    <submittedName>
        <fullName evidence="6">TolC family protein</fullName>
    </submittedName>
</protein>
<organism evidence="6 7">
    <name type="scientific">Marinomonas hwangdonensis</name>
    <dbReference type="NCBI Taxonomy" id="1053647"/>
    <lineage>
        <taxon>Bacteria</taxon>
        <taxon>Pseudomonadati</taxon>
        <taxon>Pseudomonadota</taxon>
        <taxon>Gammaproteobacteria</taxon>
        <taxon>Oceanospirillales</taxon>
        <taxon>Oceanospirillaceae</taxon>
        <taxon>Marinomonas</taxon>
    </lineage>
</organism>
<keyword evidence="4" id="KW-0472">Membrane</keyword>
<dbReference type="OrthoDB" id="9764652at2"/>